<name>A0A8K0WZL7_9PEZI</name>
<evidence type="ECO:0000256" key="3">
    <source>
        <dbReference type="ARBA" id="ARBA00022771"/>
    </source>
</evidence>
<keyword evidence="8" id="KW-1185">Reference proteome</keyword>
<dbReference type="Gene3D" id="3.30.160.60">
    <property type="entry name" value="Classic Zinc Finger"/>
    <property type="match status" value="1"/>
</dbReference>
<dbReference type="PANTHER" id="PTHR24408:SF58">
    <property type="entry name" value="TRANSCRIPTION FACTOR (TFIIIA), PUTATIVE (AFU_ORTHOLOGUE AFUA_1G05150)-RELATED"/>
    <property type="match status" value="1"/>
</dbReference>
<gene>
    <name evidence="7" type="ORF">B0T11DRAFT_341862</name>
</gene>
<evidence type="ECO:0000256" key="1">
    <source>
        <dbReference type="ARBA" id="ARBA00022723"/>
    </source>
</evidence>
<feature type="domain" description="C2H2-type" evidence="6">
    <location>
        <begin position="157"/>
        <end position="189"/>
    </location>
</feature>
<organism evidence="7 8">
    <name type="scientific">Plectosphaerella cucumerina</name>
    <dbReference type="NCBI Taxonomy" id="40658"/>
    <lineage>
        <taxon>Eukaryota</taxon>
        <taxon>Fungi</taxon>
        <taxon>Dikarya</taxon>
        <taxon>Ascomycota</taxon>
        <taxon>Pezizomycotina</taxon>
        <taxon>Sordariomycetes</taxon>
        <taxon>Hypocreomycetidae</taxon>
        <taxon>Glomerellales</taxon>
        <taxon>Plectosphaerellaceae</taxon>
        <taxon>Plectosphaerella</taxon>
    </lineage>
</organism>
<accession>A0A8K0WZL7</accession>
<evidence type="ECO:0000313" key="8">
    <source>
        <dbReference type="Proteomes" id="UP000813385"/>
    </source>
</evidence>
<dbReference type="GO" id="GO:0008270">
    <property type="term" value="F:zinc ion binding"/>
    <property type="evidence" value="ECO:0007669"/>
    <property type="project" value="UniProtKB-KW"/>
</dbReference>
<feature type="domain" description="C2H2-type" evidence="6">
    <location>
        <begin position="56"/>
        <end position="79"/>
    </location>
</feature>
<dbReference type="GO" id="GO:0043565">
    <property type="term" value="F:sequence-specific DNA binding"/>
    <property type="evidence" value="ECO:0007669"/>
    <property type="project" value="TreeGrafter"/>
</dbReference>
<keyword evidence="4" id="KW-0862">Zinc</keyword>
<evidence type="ECO:0000256" key="5">
    <source>
        <dbReference type="PROSITE-ProRule" id="PRU00042"/>
    </source>
</evidence>
<comment type="caution">
    <text evidence="7">The sequence shown here is derived from an EMBL/GenBank/DDBJ whole genome shotgun (WGS) entry which is preliminary data.</text>
</comment>
<proteinExistence type="predicted"/>
<evidence type="ECO:0000256" key="2">
    <source>
        <dbReference type="ARBA" id="ARBA00022737"/>
    </source>
</evidence>
<sequence length="212" mass="24252">MDLKSKQLTSEDADFSCYICRASHLKNESGLYQHLRDKHGKTIIYMYLPSQPREQYTCEICFNNFNTLPELTKHRHTKHWKCQDCGRLFLTKTGLTIANVDVKCLGCEAMFLRDSSMVLHLASGNCSSGADQAWVTKTALESPDAEQFTSDHDWAKFKCPGCNRHFCFMACLLQHVEGGHCDMHGEWQPLKEFLRYAEEAMAELQGRTEVDA</sequence>
<dbReference type="OrthoDB" id="6105938at2759"/>
<dbReference type="EMBL" id="JAGPXD010000005">
    <property type="protein sequence ID" value="KAH7353599.1"/>
    <property type="molecule type" value="Genomic_DNA"/>
</dbReference>
<dbReference type="GO" id="GO:0005634">
    <property type="term" value="C:nucleus"/>
    <property type="evidence" value="ECO:0007669"/>
    <property type="project" value="TreeGrafter"/>
</dbReference>
<keyword evidence="3 5" id="KW-0863">Zinc-finger</keyword>
<dbReference type="PROSITE" id="PS00028">
    <property type="entry name" value="ZINC_FINGER_C2H2_1"/>
    <property type="match status" value="3"/>
</dbReference>
<dbReference type="AlphaFoldDB" id="A0A8K0WZL7"/>
<dbReference type="SMART" id="SM00355">
    <property type="entry name" value="ZnF_C2H2"/>
    <property type="match status" value="3"/>
</dbReference>
<dbReference type="InterPro" id="IPR013087">
    <property type="entry name" value="Znf_C2H2_type"/>
</dbReference>
<dbReference type="PROSITE" id="PS50157">
    <property type="entry name" value="ZINC_FINGER_C2H2_2"/>
    <property type="match status" value="2"/>
</dbReference>
<dbReference type="PANTHER" id="PTHR24408">
    <property type="entry name" value="ZINC FINGER PROTEIN"/>
    <property type="match status" value="1"/>
</dbReference>
<evidence type="ECO:0000313" key="7">
    <source>
        <dbReference type="EMBL" id="KAH7353599.1"/>
    </source>
</evidence>
<evidence type="ECO:0000259" key="6">
    <source>
        <dbReference type="PROSITE" id="PS50157"/>
    </source>
</evidence>
<dbReference type="GO" id="GO:0000981">
    <property type="term" value="F:DNA-binding transcription factor activity, RNA polymerase II-specific"/>
    <property type="evidence" value="ECO:0007669"/>
    <property type="project" value="TreeGrafter"/>
</dbReference>
<keyword evidence="2" id="KW-0677">Repeat</keyword>
<dbReference type="Proteomes" id="UP000813385">
    <property type="component" value="Unassembled WGS sequence"/>
</dbReference>
<keyword evidence="1" id="KW-0479">Metal-binding</keyword>
<protein>
    <recommendedName>
        <fullName evidence="6">C2H2-type domain-containing protein</fullName>
    </recommendedName>
</protein>
<evidence type="ECO:0000256" key="4">
    <source>
        <dbReference type="ARBA" id="ARBA00022833"/>
    </source>
</evidence>
<reference evidence="7" key="1">
    <citation type="journal article" date="2021" name="Nat. Commun.">
        <title>Genetic determinants of endophytism in the Arabidopsis root mycobiome.</title>
        <authorList>
            <person name="Mesny F."/>
            <person name="Miyauchi S."/>
            <person name="Thiergart T."/>
            <person name="Pickel B."/>
            <person name="Atanasova L."/>
            <person name="Karlsson M."/>
            <person name="Huettel B."/>
            <person name="Barry K.W."/>
            <person name="Haridas S."/>
            <person name="Chen C."/>
            <person name="Bauer D."/>
            <person name="Andreopoulos W."/>
            <person name="Pangilinan J."/>
            <person name="LaButti K."/>
            <person name="Riley R."/>
            <person name="Lipzen A."/>
            <person name="Clum A."/>
            <person name="Drula E."/>
            <person name="Henrissat B."/>
            <person name="Kohler A."/>
            <person name="Grigoriev I.V."/>
            <person name="Martin F.M."/>
            <person name="Hacquard S."/>
        </authorList>
    </citation>
    <scope>NUCLEOTIDE SEQUENCE</scope>
    <source>
        <strain evidence="7">MPI-CAGE-AT-0016</strain>
    </source>
</reference>